<feature type="signal peptide" evidence="2">
    <location>
        <begin position="1"/>
        <end position="27"/>
    </location>
</feature>
<evidence type="ECO:0000313" key="4">
    <source>
        <dbReference type="Proteomes" id="UP000286974"/>
    </source>
</evidence>
<sequence length="478" mass="50252">MKISFKKALLISSMTLGSLTLPSIMKAQSVSAKSYAKVTFGRSMVTPASARNVNVTGNNGLYSKIGTTKGAKLVASASRLADLKSSNLDQDNWRAYRVATTNRGSVYYKIVSFDGAYRGWVYGGTSTYRFNGGLTSFATTGTYNDGRADNKTVYKLTGLVVGENNVLYKAPAWTQYKVGRAKINGNGSVIGDATAYKNATFTLGSSVDNSRSREVWYQISNSSNADINGAWVQASNLVATKVTTPTPTPNPTTPSNPTPAPSVQAVKTATFDTSSNGGNGQTVPSSTGDVLKSDNADIASGNGARHSYVDAQNKFVSDFKLAKGTPVTNDNVKTALANEGLTDFYAVNHYSFLTKDQALPAKSIQMWHYEYSGVTITGTSADNINVEIHYNITKYEGDPSSMSQGATWKQIFTYLQSAAKNDKPGTSTGTSSNPGTSTGTPSNPGTSTGTPSNPGTSTGTPSNPGTSTGTPSNPGTST</sequence>
<proteinExistence type="predicted"/>
<keyword evidence="2" id="KW-0732">Signal</keyword>
<evidence type="ECO:0000256" key="1">
    <source>
        <dbReference type="SAM" id="MobiDB-lite"/>
    </source>
</evidence>
<feature type="compositionally biased region" description="Polar residues" evidence="1">
    <location>
        <begin position="265"/>
        <end position="288"/>
    </location>
</feature>
<protein>
    <recommendedName>
        <fullName evidence="5">S-layer protein</fullName>
    </recommendedName>
</protein>
<feature type="region of interest" description="Disordered" evidence="1">
    <location>
        <begin position="420"/>
        <end position="478"/>
    </location>
</feature>
<name>A0A401FIB1_9LACO</name>
<keyword evidence="4" id="KW-1185">Reference proteome</keyword>
<dbReference type="RefSeq" id="WP_125007625.1">
    <property type="nucleotide sequence ID" value="NZ_BEXA01000001.1"/>
</dbReference>
<evidence type="ECO:0000256" key="2">
    <source>
        <dbReference type="SAM" id="SignalP"/>
    </source>
</evidence>
<evidence type="ECO:0008006" key="5">
    <source>
        <dbReference type="Google" id="ProtNLM"/>
    </source>
</evidence>
<feature type="compositionally biased region" description="Pro residues" evidence="1">
    <location>
        <begin position="246"/>
        <end position="260"/>
    </location>
</feature>
<gene>
    <name evidence="3" type="ORF">NBRC111893_182</name>
</gene>
<feature type="compositionally biased region" description="Low complexity" evidence="1">
    <location>
        <begin position="424"/>
        <end position="478"/>
    </location>
</feature>
<evidence type="ECO:0000313" key="3">
    <source>
        <dbReference type="EMBL" id="GAY72036.1"/>
    </source>
</evidence>
<feature type="chain" id="PRO_5019271656" description="S-layer protein" evidence="2">
    <location>
        <begin position="28"/>
        <end position="478"/>
    </location>
</feature>
<dbReference type="Proteomes" id="UP000286974">
    <property type="component" value="Unassembled WGS sequence"/>
</dbReference>
<dbReference type="AlphaFoldDB" id="A0A401FIB1"/>
<dbReference type="OrthoDB" id="2328452at2"/>
<accession>A0A401FIB1</accession>
<reference evidence="3 4" key="1">
    <citation type="submission" date="2017-11" db="EMBL/GenBank/DDBJ databases">
        <title>Draft Genome Sequence of Lactobacillus curieae NBRC 111893 isolated from Koso, a Japanese sugar-Vegetable Fermented Beverage.</title>
        <authorList>
            <person name="Chiou T.Y."/>
            <person name="Oshima K."/>
            <person name="Suda W."/>
            <person name="Hattori M."/>
            <person name="Takahashi T."/>
        </authorList>
    </citation>
    <scope>NUCLEOTIDE SEQUENCE [LARGE SCALE GENOMIC DNA]</scope>
    <source>
        <strain evidence="3 4">NBRC111893</strain>
    </source>
</reference>
<organism evidence="3 4">
    <name type="scientific">Lentilactobacillus kosonis</name>
    <dbReference type="NCBI Taxonomy" id="2810561"/>
    <lineage>
        <taxon>Bacteria</taxon>
        <taxon>Bacillati</taxon>
        <taxon>Bacillota</taxon>
        <taxon>Bacilli</taxon>
        <taxon>Lactobacillales</taxon>
        <taxon>Lactobacillaceae</taxon>
        <taxon>Lentilactobacillus</taxon>
    </lineage>
</organism>
<feature type="region of interest" description="Disordered" evidence="1">
    <location>
        <begin position="242"/>
        <end position="297"/>
    </location>
</feature>
<comment type="caution">
    <text evidence="3">The sequence shown here is derived from an EMBL/GenBank/DDBJ whole genome shotgun (WGS) entry which is preliminary data.</text>
</comment>
<dbReference type="EMBL" id="BEXA01000001">
    <property type="protein sequence ID" value="GAY72036.1"/>
    <property type="molecule type" value="Genomic_DNA"/>
</dbReference>